<dbReference type="Proteomes" id="UP000886700">
    <property type="component" value="Unplaced"/>
</dbReference>
<evidence type="ECO:0000256" key="1">
    <source>
        <dbReference type="SAM" id="MobiDB-lite"/>
    </source>
</evidence>
<dbReference type="RefSeq" id="XP_040593437.1">
    <property type="nucleotide sequence ID" value="XM_040737503.1"/>
</dbReference>
<sequence>MSPHGKRAGGQALGQPRPPPSTPRAPDRGPCELRRPLTLPGAQLRGAACGWPGTRLACTHLLPPFRVPHCPHPPWLVKHRKIPGAVPGVPSLLCPLRSRGVRVASPPAAALHNRGDGACPAAARGVTLHVARTRVVARLTASLCTGIQAVTPAHRGCQPAWDPAANQELGWRCLRSIPGQEEKEGKKRLKTLLAYQSEISTFMKHTFTEPLSHCQMSCSRLETVENQTRILTLNLQGPWEGANEANQKTAFSGKSIGATSRE</sequence>
<evidence type="ECO:0000313" key="3">
    <source>
        <dbReference type="RefSeq" id="XP_040593437.1"/>
    </source>
</evidence>
<keyword evidence="2" id="KW-1185">Reference proteome</keyword>
<name>A0ABM2WRQ6_MESAU</name>
<evidence type="ECO:0000313" key="2">
    <source>
        <dbReference type="Proteomes" id="UP000886700"/>
    </source>
</evidence>
<proteinExistence type="predicted"/>
<reference evidence="3" key="1">
    <citation type="submission" date="2025-08" db="UniProtKB">
        <authorList>
            <consortium name="RefSeq"/>
        </authorList>
    </citation>
    <scope>IDENTIFICATION</scope>
    <source>
        <tissue evidence="3">Liver</tissue>
    </source>
</reference>
<dbReference type="GeneID" id="121136694"/>
<gene>
    <name evidence="3" type="primary">LOC121136694</name>
</gene>
<organism evidence="2 3">
    <name type="scientific">Mesocricetus auratus</name>
    <name type="common">Golden hamster</name>
    <dbReference type="NCBI Taxonomy" id="10036"/>
    <lineage>
        <taxon>Eukaryota</taxon>
        <taxon>Metazoa</taxon>
        <taxon>Chordata</taxon>
        <taxon>Craniata</taxon>
        <taxon>Vertebrata</taxon>
        <taxon>Euteleostomi</taxon>
        <taxon>Mammalia</taxon>
        <taxon>Eutheria</taxon>
        <taxon>Euarchontoglires</taxon>
        <taxon>Glires</taxon>
        <taxon>Rodentia</taxon>
        <taxon>Myomorpha</taxon>
        <taxon>Muroidea</taxon>
        <taxon>Cricetidae</taxon>
        <taxon>Cricetinae</taxon>
        <taxon>Mesocricetus</taxon>
    </lineage>
</organism>
<accession>A0ABM2WRQ6</accession>
<protein>
    <submittedName>
        <fullName evidence="3">Uncharacterized protein LOC121136694</fullName>
    </submittedName>
</protein>
<feature type="region of interest" description="Disordered" evidence="1">
    <location>
        <begin position="1"/>
        <end position="32"/>
    </location>
</feature>